<dbReference type="Gene3D" id="3.40.50.200">
    <property type="entry name" value="Peptidase S8/S53 domain"/>
    <property type="match status" value="1"/>
</dbReference>
<keyword evidence="8" id="KW-1185">Reference proteome</keyword>
<feature type="domain" description="Peptidase S8/S53" evidence="5">
    <location>
        <begin position="28"/>
        <end position="138"/>
    </location>
</feature>
<keyword evidence="3" id="KW-0732">Signal</keyword>
<dbReference type="GO" id="GO:0006508">
    <property type="term" value="P:proteolysis"/>
    <property type="evidence" value="ECO:0007669"/>
    <property type="project" value="InterPro"/>
</dbReference>
<evidence type="ECO:0000256" key="1">
    <source>
        <dbReference type="ARBA" id="ARBA00004613"/>
    </source>
</evidence>
<dbReference type="AlphaFoldDB" id="A0AAV0P906"/>
<dbReference type="InterPro" id="IPR041469">
    <property type="entry name" value="Subtilisin-like_FN3"/>
</dbReference>
<dbReference type="PROSITE" id="PS51892">
    <property type="entry name" value="SUBTILASE"/>
    <property type="match status" value="1"/>
</dbReference>
<dbReference type="Pfam" id="PF00082">
    <property type="entry name" value="Peptidase_S8"/>
    <property type="match status" value="1"/>
</dbReference>
<dbReference type="Proteomes" id="UP001154282">
    <property type="component" value="Unassembled WGS sequence"/>
</dbReference>
<dbReference type="InterPro" id="IPR045051">
    <property type="entry name" value="SBT"/>
</dbReference>
<sequence length="296" mass="31495">MGHVTEFHGRASIGEGRVAKFGGRAPIVSRFSSRGPDYADAQSQSRQAADVLKPDILAPGDQVWAAWSPLSVLEPLLVGYSFALLSGTSMATPHVGGIAALIKQCHPSWNPSMIASAISTTASKYDSHVHPSTYFGFGAGLINPARALDPGLVLSSKFEDYIDFLCSLSSVDWVKVRAATGASCSRPLAHPADLNLPSVTISALRVGQPVQIQRSFTSVGSKPETYLCSVLSPNGTSVTLSPTWFRIAPMETQAIHMEFNATQALNAFSFGEIVLTGSLDHIVRLPLSIHPVLPTL</sequence>
<comment type="similarity">
    <text evidence="2 4">Belongs to the peptidase S8 family.</text>
</comment>
<evidence type="ECO:0000313" key="8">
    <source>
        <dbReference type="Proteomes" id="UP001154282"/>
    </source>
</evidence>
<comment type="caution">
    <text evidence="4">Lacks conserved residue(s) required for the propagation of feature annotation.</text>
</comment>
<comment type="subcellular location">
    <subcellularLocation>
        <location evidence="1">Secreted</location>
    </subcellularLocation>
</comment>
<evidence type="ECO:0000313" key="7">
    <source>
        <dbReference type="EMBL" id="CAI0467713.1"/>
    </source>
</evidence>
<dbReference type="SUPFAM" id="SSF52743">
    <property type="entry name" value="Subtilisin-like"/>
    <property type="match status" value="1"/>
</dbReference>
<reference evidence="7" key="1">
    <citation type="submission" date="2022-08" db="EMBL/GenBank/DDBJ databases">
        <authorList>
            <person name="Gutierrez-Valencia J."/>
        </authorList>
    </citation>
    <scope>NUCLEOTIDE SEQUENCE</scope>
</reference>
<dbReference type="InterPro" id="IPR036852">
    <property type="entry name" value="Peptidase_S8/S53_dom_sf"/>
</dbReference>
<dbReference type="InterPro" id="IPR000209">
    <property type="entry name" value="Peptidase_S8/S53_dom"/>
</dbReference>
<gene>
    <name evidence="7" type="ORF">LITE_LOCUS37539</name>
</gene>
<dbReference type="EMBL" id="CAMGYJ010000008">
    <property type="protein sequence ID" value="CAI0467713.1"/>
    <property type="molecule type" value="Genomic_DNA"/>
</dbReference>
<evidence type="ECO:0000256" key="2">
    <source>
        <dbReference type="ARBA" id="ARBA00011073"/>
    </source>
</evidence>
<dbReference type="GO" id="GO:0005576">
    <property type="term" value="C:extracellular region"/>
    <property type="evidence" value="ECO:0007669"/>
    <property type="project" value="UniProtKB-SubCell"/>
</dbReference>
<evidence type="ECO:0000259" key="6">
    <source>
        <dbReference type="Pfam" id="PF17766"/>
    </source>
</evidence>
<feature type="domain" description="Subtilisin-like protease fibronectin type-III" evidence="6">
    <location>
        <begin position="193"/>
        <end position="289"/>
    </location>
</feature>
<dbReference type="GO" id="GO:0004252">
    <property type="term" value="F:serine-type endopeptidase activity"/>
    <property type="evidence" value="ECO:0007669"/>
    <property type="project" value="InterPro"/>
</dbReference>
<evidence type="ECO:0000256" key="3">
    <source>
        <dbReference type="ARBA" id="ARBA00022729"/>
    </source>
</evidence>
<protein>
    <submittedName>
        <fullName evidence="7">Uncharacterized protein</fullName>
    </submittedName>
</protein>
<name>A0AAV0P906_9ROSI</name>
<evidence type="ECO:0000259" key="5">
    <source>
        <dbReference type="Pfam" id="PF00082"/>
    </source>
</evidence>
<dbReference type="PANTHER" id="PTHR10795">
    <property type="entry name" value="PROPROTEIN CONVERTASE SUBTILISIN/KEXIN"/>
    <property type="match status" value="1"/>
</dbReference>
<dbReference type="Gene3D" id="2.60.40.2310">
    <property type="match status" value="1"/>
</dbReference>
<comment type="caution">
    <text evidence="7">The sequence shown here is derived from an EMBL/GenBank/DDBJ whole genome shotgun (WGS) entry which is preliminary data.</text>
</comment>
<organism evidence="7 8">
    <name type="scientific">Linum tenue</name>
    <dbReference type="NCBI Taxonomy" id="586396"/>
    <lineage>
        <taxon>Eukaryota</taxon>
        <taxon>Viridiplantae</taxon>
        <taxon>Streptophyta</taxon>
        <taxon>Embryophyta</taxon>
        <taxon>Tracheophyta</taxon>
        <taxon>Spermatophyta</taxon>
        <taxon>Magnoliopsida</taxon>
        <taxon>eudicotyledons</taxon>
        <taxon>Gunneridae</taxon>
        <taxon>Pentapetalae</taxon>
        <taxon>rosids</taxon>
        <taxon>fabids</taxon>
        <taxon>Malpighiales</taxon>
        <taxon>Linaceae</taxon>
        <taxon>Linum</taxon>
    </lineage>
</organism>
<accession>A0AAV0P906</accession>
<evidence type="ECO:0000256" key="4">
    <source>
        <dbReference type="PROSITE-ProRule" id="PRU01240"/>
    </source>
</evidence>
<dbReference type="Pfam" id="PF17766">
    <property type="entry name" value="fn3_6"/>
    <property type="match status" value="1"/>
</dbReference>
<proteinExistence type="inferred from homology"/>